<dbReference type="Proteomes" id="UP000271974">
    <property type="component" value="Unassembled WGS sequence"/>
</dbReference>
<dbReference type="EMBL" id="RQTK01000212">
    <property type="protein sequence ID" value="RUS84234.1"/>
    <property type="molecule type" value="Genomic_DNA"/>
</dbReference>
<dbReference type="Pfam" id="PF17716">
    <property type="entry name" value="RIMC1"/>
    <property type="match status" value="2"/>
</dbReference>
<name>A0A3S0ZQ61_ELYCH</name>
<comment type="caution">
    <text evidence="2">The sequence shown here is derived from an EMBL/GenBank/DDBJ whole genome shotgun (WGS) entry which is preliminary data.</text>
</comment>
<dbReference type="GO" id="GO:0000423">
    <property type="term" value="P:mitophagy"/>
    <property type="evidence" value="ECO:0007669"/>
    <property type="project" value="InterPro"/>
</dbReference>
<dbReference type="AlphaFoldDB" id="A0A3S0ZQ61"/>
<evidence type="ECO:0000313" key="2">
    <source>
        <dbReference type="EMBL" id="RUS84234.1"/>
    </source>
</evidence>
<evidence type="ECO:0000256" key="1">
    <source>
        <dbReference type="SAM" id="MobiDB-lite"/>
    </source>
</evidence>
<organism evidence="2 3">
    <name type="scientific">Elysia chlorotica</name>
    <name type="common">Eastern emerald elysia</name>
    <name type="synonym">Sea slug</name>
    <dbReference type="NCBI Taxonomy" id="188477"/>
    <lineage>
        <taxon>Eukaryota</taxon>
        <taxon>Metazoa</taxon>
        <taxon>Spiralia</taxon>
        <taxon>Lophotrochozoa</taxon>
        <taxon>Mollusca</taxon>
        <taxon>Gastropoda</taxon>
        <taxon>Heterobranchia</taxon>
        <taxon>Euthyneura</taxon>
        <taxon>Panpulmonata</taxon>
        <taxon>Sacoglossa</taxon>
        <taxon>Placobranchoidea</taxon>
        <taxon>Plakobranchidae</taxon>
        <taxon>Elysia</taxon>
    </lineage>
</organism>
<accession>A0A3S0ZQ61</accession>
<keyword evidence="3" id="KW-1185">Reference proteome</keyword>
<feature type="compositionally biased region" description="Polar residues" evidence="1">
    <location>
        <begin position="269"/>
        <end position="300"/>
    </location>
</feature>
<reference evidence="2 3" key="1">
    <citation type="submission" date="2019-01" db="EMBL/GenBank/DDBJ databases">
        <title>A draft genome assembly of the solar-powered sea slug Elysia chlorotica.</title>
        <authorList>
            <person name="Cai H."/>
            <person name="Li Q."/>
            <person name="Fang X."/>
            <person name="Li J."/>
            <person name="Curtis N.E."/>
            <person name="Altenburger A."/>
            <person name="Shibata T."/>
            <person name="Feng M."/>
            <person name="Maeda T."/>
            <person name="Schwartz J.A."/>
            <person name="Shigenobu S."/>
            <person name="Lundholm N."/>
            <person name="Nishiyama T."/>
            <person name="Yang H."/>
            <person name="Hasebe M."/>
            <person name="Li S."/>
            <person name="Pierce S.K."/>
            <person name="Wang J."/>
        </authorList>
    </citation>
    <scope>NUCLEOTIDE SEQUENCE [LARGE SCALE GENOMIC DNA]</scope>
    <source>
        <strain evidence="2">EC2010</strain>
        <tissue evidence="2">Whole organism of an adult</tissue>
    </source>
</reference>
<dbReference type="OrthoDB" id="6135810at2759"/>
<sequence length="382" mass="41571">MASNSMQDDGPTYSGSKMLLLSYCKNTLSEIGMQKEEAQGNDQKEIILNVYHSKCSSLITEITSLDDEALSFVVLTNLLQKIAQLVLDFTYVEECCLVDQDFLLQAAYERVTYIIETLSSIERLTTEVAPDNHLRDLVSPSIAECIHWRKGALLYMYCHTVNSRCGREQLPSHFLQCLQNGSKHLIAMLSTRSSPVWLSPASDSMDEASGVDTGSSIDQSEMLLSQGIYSDTHLLALMYLGEMCYWYAQLTQPSPSCDQIPGAGHNVRGDNNPSADTTASGDNWPSVQQGDATVGTSPSTGEVGDKVDLSPGLSCAASFSQCQTEVSGPSLSLQQGQSLDMLRVGQSCLENYISAAKGPMSAGGWSTDRAEEILQYFGNLTI</sequence>
<evidence type="ECO:0000313" key="3">
    <source>
        <dbReference type="Proteomes" id="UP000271974"/>
    </source>
</evidence>
<proteinExistence type="predicted"/>
<dbReference type="PANTHER" id="PTHR28494">
    <property type="entry name" value="UPF0600 PROTEIN C5ORF51"/>
    <property type="match status" value="1"/>
</dbReference>
<gene>
    <name evidence="2" type="ORF">EGW08_007986</name>
</gene>
<dbReference type="PANTHER" id="PTHR28494:SF1">
    <property type="entry name" value="RAB7A-INTERACTING MON1-CCZ1 COMPLEX SUBUNIT 1"/>
    <property type="match status" value="1"/>
</dbReference>
<feature type="region of interest" description="Disordered" evidence="1">
    <location>
        <begin position="259"/>
        <end position="300"/>
    </location>
</feature>
<dbReference type="InterPro" id="IPR037657">
    <property type="entry name" value="RIMC1"/>
</dbReference>
<protein>
    <submittedName>
        <fullName evidence="2">Uncharacterized protein</fullName>
    </submittedName>
</protein>